<dbReference type="RefSeq" id="WP_344661725.1">
    <property type="nucleotide sequence ID" value="NZ_BAAAQM010000059.1"/>
</dbReference>
<evidence type="ECO:0000313" key="3">
    <source>
        <dbReference type="Proteomes" id="UP001499854"/>
    </source>
</evidence>
<accession>A0ABN2T2X2</accession>
<feature type="chain" id="PRO_5047200111" evidence="1">
    <location>
        <begin position="28"/>
        <end position="378"/>
    </location>
</feature>
<dbReference type="Proteomes" id="UP001499854">
    <property type="component" value="Unassembled WGS sequence"/>
</dbReference>
<organism evidence="2 3">
    <name type="scientific">Catenulispora subtropica</name>
    <dbReference type="NCBI Taxonomy" id="450798"/>
    <lineage>
        <taxon>Bacteria</taxon>
        <taxon>Bacillati</taxon>
        <taxon>Actinomycetota</taxon>
        <taxon>Actinomycetes</taxon>
        <taxon>Catenulisporales</taxon>
        <taxon>Catenulisporaceae</taxon>
        <taxon>Catenulispora</taxon>
    </lineage>
</organism>
<evidence type="ECO:0000256" key="1">
    <source>
        <dbReference type="SAM" id="SignalP"/>
    </source>
</evidence>
<keyword evidence="1" id="KW-0732">Signal</keyword>
<feature type="signal peptide" evidence="1">
    <location>
        <begin position="1"/>
        <end position="27"/>
    </location>
</feature>
<gene>
    <name evidence="2" type="ORF">GCM10009838_72750</name>
</gene>
<reference evidence="2 3" key="1">
    <citation type="journal article" date="2019" name="Int. J. Syst. Evol. Microbiol.">
        <title>The Global Catalogue of Microorganisms (GCM) 10K type strain sequencing project: providing services to taxonomists for standard genome sequencing and annotation.</title>
        <authorList>
            <consortium name="The Broad Institute Genomics Platform"/>
            <consortium name="The Broad Institute Genome Sequencing Center for Infectious Disease"/>
            <person name="Wu L."/>
            <person name="Ma J."/>
        </authorList>
    </citation>
    <scope>NUCLEOTIDE SEQUENCE [LARGE SCALE GENOMIC DNA]</scope>
    <source>
        <strain evidence="2 3">JCM 16013</strain>
    </source>
</reference>
<name>A0ABN2T2X2_9ACTN</name>
<comment type="caution">
    <text evidence="2">The sequence shown here is derived from an EMBL/GenBank/DDBJ whole genome shotgun (WGS) entry which is preliminary data.</text>
</comment>
<keyword evidence="3" id="KW-1185">Reference proteome</keyword>
<proteinExistence type="predicted"/>
<dbReference type="SUPFAM" id="SSF110296">
    <property type="entry name" value="Oligoxyloglucan reducing end-specific cellobiohydrolase"/>
    <property type="match status" value="1"/>
</dbReference>
<protein>
    <submittedName>
        <fullName evidence="2">Uncharacterized protein</fullName>
    </submittedName>
</protein>
<dbReference type="EMBL" id="BAAAQM010000059">
    <property type="protein sequence ID" value="GAA1996974.1"/>
    <property type="molecule type" value="Genomic_DNA"/>
</dbReference>
<evidence type="ECO:0000313" key="2">
    <source>
        <dbReference type="EMBL" id="GAA1996974.1"/>
    </source>
</evidence>
<sequence>MSSAKRLATALLATAAFAVTSVGGAQAADTWRQDPAPVASGNVLALTRIDQHTTWAAGFQLTTDGKSSILNPMLLARDDRAGTGWKRIATPADGVASRINALSADGARDVWLVGDNDADAHGPILTEHWDGKSWRTVDAPVPAGTLSAGFLGVAAVSPRDAWAVGWTQRMRGDESYDTGLLEHWDGQAWRQVKLPAGIPDAELYSITATGPRDIWASGVMADGTDQPVVLHYDGRTWTRPTVPGTGLYGEFNTIVAAGPNDVWAAGRTLLDDKDRGHPLVAHYDGHSWKTVPAPGTGVVFAAAPTPGGVAVVGYDKNTGQPYGEQLDGRGWHSLSLPTVGIDSTPYSMTATAHGLVVGGAYNADETSPFQPLLLTANG</sequence>